<feature type="compositionally biased region" description="Basic and acidic residues" evidence="1">
    <location>
        <begin position="1"/>
        <end position="10"/>
    </location>
</feature>
<keyword evidence="3" id="KW-1185">Reference proteome</keyword>
<feature type="region of interest" description="Disordered" evidence="1">
    <location>
        <begin position="1"/>
        <end position="24"/>
    </location>
</feature>
<organism evidence="2 3">
    <name type="scientific">Acaulospora morrowiae</name>
    <dbReference type="NCBI Taxonomy" id="94023"/>
    <lineage>
        <taxon>Eukaryota</taxon>
        <taxon>Fungi</taxon>
        <taxon>Fungi incertae sedis</taxon>
        <taxon>Mucoromycota</taxon>
        <taxon>Glomeromycotina</taxon>
        <taxon>Glomeromycetes</taxon>
        <taxon>Diversisporales</taxon>
        <taxon>Acaulosporaceae</taxon>
        <taxon>Acaulospora</taxon>
    </lineage>
</organism>
<evidence type="ECO:0000313" key="3">
    <source>
        <dbReference type="Proteomes" id="UP000789342"/>
    </source>
</evidence>
<sequence>VMTRNSRKELAAASNSEDNNNETSKVKDIRQWFAQLNVDFEQITDIVQEMISLYALWEEKEKPREIQEILQKLLKK</sequence>
<dbReference type="AlphaFoldDB" id="A0A9N9CIY0"/>
<gene>
    <name evidence="2" type="ORF">AMORRO_LOCUS7884</name>
</gene>
<evidence type="ECO:0000256" key="1">
    <source>
        <dbReference type="SAM" id="MobiDB-lite"/>
    </source>
</evidence>
<reference evidence="2" key="1">
    <citation type="submission" date="2021-06" db="EMBL/GenBank/DDBJ databases">
        <authorList>
            <person name="Kallberg Y."/>
            <person name="Tangrot J."/>
            <person name="Rosling A."/>
        </authorList>
    </citation>
    <scope>NUCLEOTIDE SEQUENCE</scope>
    <source>
        <strain evidence="2">CL551</strain>
    </source>
</reference>
<dbReference type="OrthoDB" id="10266018at2759"/>
<dbReference type="Gene3D" id="1.10.472.10">
    <property type="entry name" value="Cyclin-like"/>
    <property type="match status" value="1"/>
</dbReference>
<accession>A0A9N9CIY0</accession>
<feature type="compositionally biased region" description="Low complexity" evidence="1">
    <location>
        <begin position="11"/>
        <end position="23"/>
    </location>
</feature>
<dbReference type="EMBL" id="CAJVPV010006337">
    <property type="protein sequence ID" value="CAG8603489.1"/>
    <property type="molecule type" value="Genomic_DNA"/>
</dbReference>
<comment type="caution">
    <text evidence="2">The sequence shown here is derived from an EMBL/GenBank/DDBJ whole genome shotgun (WGS) entry which is preliminary data.</text>
</comment>
<evidence type="ECO:0000313" key="2">
    <source>
        <dbReference type="EMBL" id="CAG8603489.1"/>
    </source>
</evidence>
<protein>
    <submittedName>
        <fullName evidence="2">11402_t:CDS:1</fullName>
    </submittedName>
</protein>
<name>A0A9N9CIY0_9GLOM</name>
<feature type="non-terminal residue" evidence="2">
    <location>
        <position position="1"/>
    </location>
</feature>
<dbReference type="Proteomes" id="UP000789342">
    <property type="component" value="Unassembled WGS sequence"/>
</dbReference>
<proteinExistence type="predicted"/>